<dbReference type="CDD" id="cd07379">
    <property type="entry name" value="MPP_239FB"/>
    <property type="match status" value="1"/>
</dbReference>
<name>A0A3N4HPV4_ASCIM</name>
<dbReference type="AlphaFoldDB" id="A0A3N4HPV4"/>
<dbReference type="PANTHER" id="PTHR12905">
    <property type="entry name" value="METALLOPHOSPHOESTERASE"/>
    <property type="match status" value="1"/>
</dbReference>
<protein>
    <recommendedName>
        <fullName evidence="1">Calcineurin-like phosphoesterase domain-containing protein</fullName>
    </recommendedName>
</protein>
<dbReference type="InterPro" id="IPR029052">
    <property type="entry name" value="Metallo-depent_PP-like"/>
</dbReference>
<dbReference type="EMBL" id="ML119755">
    <property type="protein sequence ID" value="RPA75853.1"/>
    <property type="molecule type" value="Genomic_DNA"/>
</dbReference>
<dbReference type="OrthoDB" id="630188at2759"/>
<dbReference type="Proteomes" id="UP000275078">
    <property type="component" value="Unassembled WGS sequence"/>
</dbReference>
<organism evidence="2 3">
    <name type="scientific">Ascobolus immersus RN42</name>
    <dbReference type="NCBI Taxonomy" id="1160509"/>
    <lineage>
        <taxon>Eukaryota</taxon>
        <taxon>Fungi</taxon>
        <taxon>Dikarya</taxon>
        <taxon>Ascomycota</taxon>
        <taxon>Pezizomycotina</taxon>
        <taxon>Pezizomycetes</taxon>
        <taxon>Pezizales</taxon>
        <taxon>Ascobolaceae</taxon>
        <taxon>Ascobolus</taxon>
    </lineage>
</organism>
<dbReference type="InterPro" id="IPR051693">
    <property type="entry name" value="UPF0046_metallophosphoest"/>
</dbReference>
<dbReference type="GO" id="GO:0016787">
    <property type="term" value="F:hydrolase activity"/>
    <property type="evidence" value="ECO:0007669"/>
    <property type="project" value="InterPro"/>
</dbReference>
<keyword evidence="3" id="KW-1185">Reference proteome</keyword>
<evidence type="ECO:0000313" key="3">
    <source>
        <dbReference type="Proteomes" id="UP000275078"/>
    </source>
</evidence>
<dbReference type="SUPFAM" id="SSF56300">
    <property type="entry name" value="Metallo-dependent phosphatases"/>
    <property type="match status" value="1"/>
</dbReference>
<evidence type="ECO:0000259" key="1">
    <source>
        <dbReference type="Pfam" id="PF00149"/>
    </source>
</evidence>
<dbReference type="Gene3D" id="3.60.21.10">
    <property type="match status" value="1"/>
</dbReference>
<dbReference type="InterPro" id="IPR004843">
    <property type="entry name" value="Calcineurin-like_PHP"/>
</dbReference>
<accession>A0A3N4HPV4</accession>
<gene>
    <name evidence="2" type="ORF">BJ508DRAFT_214124</name>
</gene>
<dbReference type="PANTHER" id="PTHR12905:SF0">
    <property type="entry name" value="CALCINEURIN-LIKE PHOSPHOESTERASE DOMAIN-CONTAINING PROTEIN"/>
    <property type="match status" value="1"/>
</dbReference>
<dbReference type="Pfam" id="PF00149">
    <property type="entry name" value="Metallophos"/>
    <property type="match status" value="1"/>
</dbReference>
<feature type="domain" description="Calcineurin-like phosphoesterase" evidence="1">
    <location>
        <begin position="13"/>
        <end position="220"/>
    </location>
</feature>
<proteinExistence type="predicted"/>
<sequence length="305" mass="34282">MGQNPTRSTRTVRIVCISDTHNDVLLPENVPGGDIFIHAGDMTDNGTFEELEAAYKWISALSHEVKVVIGGNHDMDLDPFHHKTTRESYHKARNLFTSAEARSKGIYYLDSEVQHVSLSKKEAPGKPQVKIPVYGNPYQPEFMGTKWAFIYDPFPSDQSHQIWAHAPKKEDNVGIWVSHGGPKNRLDKIPTYPNLEGCYVQAEKISKARPMLCVFGHFHTSYGIERAQFGDEESSDGSFDPVKVENITKKDFSGAYDFSHNSPEGELKKGKETVFVNAAWFTGHGEAKLLPDRNRPVVIDMDFPC</sequence>
<evidence type="ECO:0000313" key="2">
    <source>
        <dbReference type="EMBL" id="RPA75853.1"/>
    </source>
</evidence>
<reference evidence="2 3" key="1">
    <citation type="journal article" date="2018" name="Nat. Ecol. Evol.">
        <title>Pezizomycetes genomes reveal the molecular basis of ectomycorrhizal truffle lifestyle.</title>
        <authorList>
            <person name="Murat C."/>
            <person name="Payen T."/>
            <person name="Noel B."/>
            <person name="Kuo A."/>
            <person name="Morin E."/>
            <person name="Chen J."/>
            <person name="Kohler A."/>
            <person name="Krizsan K."/>
            <person name="Balestrini R."/>
            <person name="Da Silva C."/>
            <person name="Montanini B."/>
            <person name="Hainaut M."/>
            <person name="Levati E."/>
            <person name="Barry K.W."/>
            <person name="Belfiori B."/>
            <person name="Cichocki N."/>
            <person name="Clum A."/>
            <person name="Dockter R.B."/>
            <person name="Fauchery L."/>
            <person name="Guy J."/>
            <person name="Iotti M."/>
            <person name="Le Tacon F."/>
            <person name="Lindquist E.A."/>
            <person name="Lipzen A."/>
            <person name="Malagnac F."/>
            <person name="Mello A."/>
            <person name="Molinier V."/>
            <person name="Miyauchi S."/>
            <person name="Poulain J."/>
            <person name="Riccioni C."/>
            <person name="Rubini A."/>
            <person name="Sitrit Y."/>
            <person name="Splivallo R."/>
            <person name="Traeger S."/>
            <person name="Wang M."/>
            <person name="Zifcakova L."/>
            <person name="Wipf D."/>
            <person name="Zambonelli A."/>
            <person name="Paolocci F."/>
            <person name="Nowrousian M."/>
            <person name="Ottonello S."/>
            <person name="Baldrian P."/>
            <person name="Spatafora J.W."/>
            <person name="Henrissat B."/>
            <person name="Nagy L.G."/>
            <person name="Aury J.M."/>
            <person name="Wincker P."/>
            <person name="Grigoriev I.V."/>
            <person name="Bonfante P."/>
            <person name="Martin F.M."/>
        </authorList>
    </citation>
    <scope>NUCLEOTIDE SEQUENCE [LARGE SCALE GENOMIC DNA]</scope>
    <source>
        <strain evidence="2 3">RN42</strain>
    </source>
</reference>